<organism evidence="11 12">
    <name type="scientific">Marasmius oreades</name>
    <name type="common">fairy-ring Marasmius</name>
    <dbReference type="NCBI Taxonomy" id="181124"/>
    <lineage>
        <taxon>Eukaryota</taxon>
        <taxon>Fungi</taxon>
        <taxon>Dikarya</taxon>
        <taxon>Basidiomycota</taxon>
        <taxon>Agaricomycotina</taxon>
        <taxon>Agaricomycetes</taxon>
        <taxon>Agaricomycetidae</taxon>
        <taxon>Agaricales</taxon>
        <taxon>Marasmiineae</taxon>
        <taxon>Marasmiaceae</taxon>
        <taxon>Marasmius</taxon>
    </lineage>
</organism>
<dbReference type="RefSeq" id="XP_043005017.1">
    <property type="nucleotide sequence ID" value="XM_043157649.1"/>
</dbReference>
<evidence type="ECO:0000256" key="2">
    <source>
        <dbReference type="ARBA" id="ARBA00013184"/>
    </source>
</evidence>
<dbReference type="KEGG" id="more:E1B28_012528"/>
<keyword evidence="7" id="KW-0804">Transcription</keyword>
<evidence type="ECO:0000256" key="3">
    <source>
        <dbReference type="ARBA" id="ARBA00022679"/>
    </source>
</evidence>
<accession>A0A9P7UQ07</accession>
<comment type="caution">
    <text evidence="11">The sequence shown here is derived from an EMBL/GenBank/DDBJ whole genome shotgun (WGS) entry which is preliminary data.</text>
</comment>
<dbReference type="InterPro" id="IPR013178">
    <property type="entry name" value="Histone_AcTrfase_Rtt109/CBP"/>
</dbReference>
<keyword evidence="4" id="KW-0227">DNA damage</keyword>
<dbReference type="GO" id="GO:0032931">
    <property type="term" value="F:histone H3K56 acetyltransferase activity"/>
    <property type="evidence" value="ECO:0007669"/>
    <property type="project" value="TreeGrafter"/>
</dbReference>
<evidence type="ECO:0000256" key="8">
    <source>
        <dbReference type="ARBA" id="ARBA00023242"/>
    </source>
</evidence>
<keyword evidence="6" id="KW-0805">Transcription regulation</keyword>
<evidence type="ECO:0000256" key="6">
    <source>
        <dbReference type="ARBA" id="ARBA00023015"/>
    </source>
</evidence>
<evidence type="ECO:0000256" key="4">
    <source>
        <dbReference type="ARBA" id="ARBA00022763"/>
    </source>
</evidence>
<reference evidence="11" key="1">
    <citation type="journal article" date="2021" name="Genome Biol. Evol.">
        <title>The assembled and annotated genome of the fairy-ring fungus Marasmius oreades.</title>
        <authorList>
            <person name="Hiltunen M."/>
            <person name="Ament-Velasquez S.L."/>
            <person name="Johannesson H."/>
        </authorList>
    </citation>
    <scope>NUCLEOTIDE SEQUENCE</scope>
    <source>
        <strain evidence="11">03SP1</strain>
    </source>
</reference>
<dbReference type="SMART" id="SM01250">
    <property type="entry name" value="KAT11"/>
    <property type="match status" value="1"/>
</dbReference>
<keyword evidence="8" id="KW-0539">Nucleus</keyword>
<dbReference type="Proteomes" id="UP001049176">
    <property type="component" value="Chromosome 8"/>
</dbReference>
<comment type="catalytic activity">
    <reaction evidence="9">
        <text>L-lysyl-[histone] + acetyl-CoA = N(6)-acetyl-L-lysyl-[histone] + CoA + H(+)</text>
        <dbReference type="Rhea" id="RHEA:21992"/>
        <dbReference type="Rhea" id="RHEA-COMP:9845"/>
        <dbReference type="Rhea" id="RHEA-COMP:11338"/>
        <dbReference type="ChEBI" id="CHEBI:15378"/>
        <dbReference type="ChEBI" id="CHEBI:29969"/>
        <dbReference type="ChEBI" id="CHEBI:57287"/>
        <dbReference type="ChEBI" id="CHEBI:57288"/>
        <dbReference type="ChEBI" id="CHEBI:61930"/>
        <dbReference type="EC" id="2.3.1.48"/>
    </reaction>
    <physiologicalReaction direction="left-to-right" evidence="9">
        <dbReference type="Rhea" id="RHEA:21993"/>
    </physiologicalReaction>
</comment>
<keyword evidence="3" id="KW-0808">Transferase</keyword>
<dbReference type="AlphaFoldDB" id="A0A9P7UQ07"/>
<evidence type="ECO:0000313" key="11">
    <source>
        <dbReference type="EMBL" id="KAG7088546.1"/>
    </source>
</evidence>
<dbReference type="GO" id="GO:0006974">
    <property type="term" value="P:DNA damage response"/>
    <property type="evidence" value="ECO:0007669"/>
    <property type="project" value="UniProtKB-KW"/>
</dbReference>
<dbReference type="InterPro" id="IPR016849">
    <property type="entry name" value="Rtt109"/>
</dbReference>
<name>A0A9P7UQ07_9AGAR</name>
<evidence type="ECO:0000256" key="5">
    <source>
        <dbReference type="ARBA" id="ARBA00022990"/>
    </source>
</evidence>
<dbReference type="PROSITE" id="PS51728">
    <property type="entry name" value="RTT109_HAT"/>
    <property type="match status" value="1"/>
</dbReference>
<dbReference type="EC" id="2.3.1.48" evidence="2"/>
<evidence type="ECO:0000256" key="9">
    <source>
        <dbReference type="ARBA" id="ARBA00048940"/>
    </source>
</evidence>
<proteinExistence type="predicted"/>
<protein>
    <recommendedName>
        <fullName evidence="2">histone acetyltransferase</fullName>
        <ecNumber evidence="2">2.3.1.48</ecNumber>
    </recommendedName>
</protein>
<comment type="subcellular location">
    <subcellularLocation>
        <location evidence="1">Nucleus</location>
    </subcellularLocation>
</comment>
<dbReference type="InterPro" id="IPR051236">
    <property type="entry name" value="HAT_RTT109-like"/>
</dbReference>
<evidence type="ECO:0000256" key="10">
    <source>
        <dbReference type="SAM" id="MobiDB-lite"/>
    </source>
</evidence>
<dbReference type="PANTHER" id="PTHR31571">
    <property type="entry name" value="ALTERED INHERITANCE OF MITOCHONDRIA PROTEIN 6"/>
    <property type="match status" value="1"/>
</dbReference>
<dbReference type="GO" id="GO:0006355">
    <property type="term" value="P:regulation of DNA-templated transcription"/>
    <property type="evidence" value="ECO:0007669"/>
    <property type="project" value="InterPro"/>
</dbReference>
<evidence type="ECO:0000256" key="1">
    <source>
        <dbReference type="ARBA" id="ARBA00004123"/>
    </source>
</evidence>
<dbReference type="GO" id="GO:0005634">
    <property type="term" value="C:nucleus"/>
    <property type="evidence" value="ECO:0007669"/>
    <property type="project" value="UniProtKB-SubCell"/>
</dbReference>
<dbReference type="EMBL" id="CM032188">
    <property type="protein sequence ID" value="KAG7088546.1"/>
    <property type="molecule type" value="Genomic_DNA"/>
</dbReference>
<keyword evidence="12" id="KW-1185">Reference proteome</keyword>
<dbReference type="PANTHER" id="PTHR31571:SF2">
    <property type="entry name" value="HISTONE ACETYLTRANSFERASE RTT109"/>
    <property type="match status" value="1"/>
</dbReference>
<dbReference type="Pfam" id="PF08214">
    <property type="entry name" value="HAT_KAT11"/>
    <property type="match status" value="1"/>
</dbReference>
<evidence type="ECO:0000313" key="12">
    <source>
        <dbReference type="Proteomes" id="UP001049176"/>
    </source>
</evidence>
<evidence type="ECO:0000256" key="7">
    <source>
        <dbReference type="ARBA" id="ARBA00023163"/>
    </source>
</evidence>
<gene>
    <name evidence="11" type="ORF">E1B28_012528</name>
</gene>
<sequence length="524" mass="57627">MVNLRDALLNGLKSLPGTREFHLHVLVSSPRKHNGLYPYAQPRCRSYLQDVLILLSEQSTPDSPRVFVTAIEACVYNLPTTSSAILYISKVDSTGQGSFPSPTATLVISFLSYYADPATSPITVENLWIQLFARAQNQYLFPNSSEFSGKRPLNDVKLCGWWKRVYTNVVNKITNRLPPTALLKLYYLIPGYSQLEADHSLNIAGSLFPPHDGPRWTYGHPFSQTEIPLPCSINRTGSGTEDIVSWNLGTVIPSFDDDPKSRFMDELAHTDKEGLKSPPRKRPRTVSNTTDNAGTMGPVADKVDSEKPLGELAKVTPDEFWERMSFRQECVAGAVTGFFTMVIRLAADSQGGNGKIGNIRSAVSPLAPRAGQVSSNLNKRVIASLMTAVEFSTPERAIHATESIESTIKGLCEGITSISTPIFRAPRPQTAKMEGSQGHDPPATSLEPPKTPPPRNRRLPDVSPNPFPEPEPTLETYNSYIYGSICVSNAPKSQNQKVLYGANEMPSAPQVTVLTVRKKKKRAE</sequence>
<feature type="region of interest" description="Disordered" evidence="10">
    <location>
        <begin position="428"/>
        <end position="473"/>
    </location>
</feature>
<dbReference type="GeneID" id="66081603"/>
<keyword evidence="5" id="KW-0007">Acetylation</keyword>
<dbReference type="OrthoDB" id="3361892at2759"/>
<feature type="region of interest" description="Disordered" evidence="10">
    <location>
        <begin position="269"/>
        <end position="303"/>
    </location>
</feature>